<keyword evidence="2" id="KW-1185">Reference proteome</keyword>
<proteinExistence type="predicted"/>
<organism evidence="1 2">
    <name type="scientific">Catharanthus roseus</name>
    <name type="common">Madagascar periwinkle</name>
    <name type="synonym">Vinca rosea</name>
    <dbReference type="NCBI Taxonomy" id="4058"/>
    <lineage>
        <taxon>Eukaryota</taxon>
        <taxon>Viridiplantae</taxon>
        <taxon>Streptophyta</taxon>
        <taxon>Embryophyta</taxon>
        <taxon>Tracheophyta</taxon>
        <taxon>Spermatophyta</taxon>
        <taxon>Magnoliopsida</taxon>
        <taxon>eudicotyledons</taxon>
        <taxon>Gunneridae</taxon>
        <taxon>Pentapetalae</taxon>
        <taxon>asterids</taxon>
        <taxon>lamiids</taxon>
        <taxon>Gentianales</taxon>
        <taxon>Apocynaceae</taxon>
        <taxon>Rauvolfioideae</taxon>
        <taxon>Vinceae</taxon>
        <taxon>Catharanthinae</taxon>
        <taxon>Catharanthus</taxon>
    </lineage>
</organism>
<evidence type="ECO:0000313" key="2">
    <source>
        <dbReference type="Proteomes" id="UP001060085"/>
    </source>
</evidence>
<dbReference type="Proteomes" id="UP001060085">
    <property type="component" value="Linkage Group LG07"/>
</dbReference>
<comment type="caution">
    <text evidence="1">The sequence shown here is derived from an EMBL/GenBank/DDBJ whole genome shotgun (WGS) entry which is preliminary data.</text>
</comment>
<name>A0ACB9ZWS2_CATRO</name>
<gene>
    <name evidence="1" type="ORF">M9H77_29581</name>
</gene>
<dbReference type="EMBL" id="CM044707">
    <property type="protein sequence ID" value="KAI5652394.1"/>
    <property type="molecule type" value="Genomic_DNA"/>
</dbReference>
<evidence type="ECO:0000313" key="1">
    <source>
        <dbReference type="EMBL" id="KAI5652394.1"/>
    </source>
</evidence>
<reference evidence="2" key="1">
    <citation type="journal article" date="2023" name="Nat. Plants">
        <title>Single-cell RNA sequencing provides a high-resolution roadmap for understanding the multicellular compartmentation of specialized metabolism.</title>
        <authorList>
            <person name="Sun S."/>
            <person name="Shen X."/>
            <person name="Li Y."/>
            <person name="Li Y."/>
            <person name="Wang S."/>
            <person name="Li R."/>
            <person name="Zhang H."/>
            <person name="Shen G."/>
            <person name="Guo B."/>
            <person name="Wei J."/>
            <person name="Xu J."/>
            <person name="St-Pierre B."/>
            <person name="Chen S."/>
            <person name="Sun C."/>
        </authorList>
    </citation>
    <scope>NUCLEOTIDE SEQUENCE [LARGE SCALE GENOMIC DNA]</scope>
</reference>
<accession>A0ACB9ZWS2</accession>
<protein>
    <submittedName>
        <fullName evidence="1">Uncharacterized protein</fullName>
    </submittedName>
</protein>
<sequence>MAISLPGDQVLASRSLAEEFVAWIPVEGEVYKAAAPQRTIKTLRKNQFSFRGRCPLKPPQGLCPLTPLADRPAGLPFSSGGFVPGTPLLRPRHWRQAHGDKDLPRLTFDFHEARGKKKLYVLENPIPNQPANNAPRVERDAYSKHKDDSNDVTCLMLATMESELQKQFEEVEAYEMIK</sequence>